<accession>A0A392T4G1</accession>
<proteinExistence type="predicted"/>
<sequence>MFAPEARRLRYSNVSSSGSFTDFASYNVRVVHADTHFEKPFYPLDNGT</sequence>
<name>A0A392T4G1_9FABA</name>
<dbReference type="Proteomes" id="UP000265520">
    <property type="component" value="Unassembled WGS sequence"/>
</dbReference>
<protein>
    <submittedName>
        <fullName evidence="1">Uncharacterized protein</fullName>
    </submittedName>
</protein>
<organism evidence="1 2">
    <name type="scientific">Trifolium medium</name>
    <dbReference type="NCBI Taxonomy" id="97028"/>
    <lineage>
        <taxon>Eukaryota</taxon>
        <taxon>Viridiplantae</taxon>
        <taxon>Streptophyta</taxon>
        <taxon>Embryophyta</taxon>
        <taxon>Tracheophyta</taxon>
        <taxon>Spermatophyta</taxon>
        <taxon>Magnoliopsida</taxon>
        <taxon>eudicotyledons</taxon>
        <taxon>Gunneridae</taxon>
        <taxon>Pentapetalae</taxon>
        <taxon>rosids</taxon>
        <taxon>fabids</taxon>
        <taxon>Fabales</taxon>
        <taxon>Fabaceae</taxon>
        <taxon>Papilionoideae</taxon>
        <taxon>50 kb inversion clade</taxon>
        <taxon>NPAAA clade</taxon>
        <taxon>Hologalegina</taxon>
        <taxon>IRL clade</taxon>
        <taxon>Trifolieae</taxon>
        <taxon>Trifolium</taxon>
    </lineage>
</organism>
<evidence type="ECO:0000313" key="2">
    <source>
        <dbReference type="Proteomes" id="UP000265520"/>
    </source>
</evidence>
<dbReference type="AlphaFoldDB" id="A0A392T4G1"/>
<dbReference type="EMBL" id="LXQA010504112">
    <property type="protein sequence ID" value="MCI55939.1"/>
    <property type="molecule type" value="Genomic_DNA"/>
</dbReference>
<feature type="non-terminal residue" evidence="1">
    <location>
        <position position="48"/>
    </location>
</feature>
<reference evidence="1 2" key="1">
    <citation type="journal article" date="2018" name="Front. Plant Sci.">
        <title>Red Clover (Trifolium pratense) and Zigzag Clover (T. medium) - A Picture of Genomic Similarities and Differences.</title>
        <authorList>
            <person name="Dluhosova J."/>
            <person name="Istvanek J."/>
            <person name="Nedelnik J."/>
            <person name="Repkova J."/>
        </authorList>
    </citation>
    <scope>NUCLEOTIDE SEQUENCE [LARGE SCALE GENOMIC DNA]</scope>
    <source>
        <strain evidence="2">cv. 10/8</strain>
        <tissue evidence="1">Leaf</tissue>
    </source>
</reference>
<comment type="caution">
    <text evidence="1">The sequence shown here is derived from an EMBL/GenBank/DDBJ whole genome shotgun (WGS) entry which is preliminary data.</text>
</comment>
<evidence type="ECO:0000313" key="1">
    <source>
        <dbReference type="EMBL" id="MCI55939.1"/>
    </source>
</evidence>
<keyword evidence="2" id="KW-1185">Reference proteome</keyword>